<feature type="region of interest" description="Disordered" evidence="3">
    <location>
        <begin position="464"/>
        <end position="496"/>
    </location>
</feature>
<dbReference type="InterPro" id="IPR001849">
    <property type="entry name" value="PH_domain"/>
</dbReference>
<dbReference type="InterPro" id="IPR055251">
    <property type="entry name" value="SOS1_NGEF_PH"/>
</dbReference>
<dbReference type="FunFam" id="2.30.29.30:FF:000078">
    <property type="entry name" value="Guanine nucleotide exchange factor DBS"/>
    <property type="match status" value="1"/>
</dbReference>
<sequence length="2225" mass="248466">MCEVESIINGRPLTSISDDANDLEPLTPNHLLLLKSQPSMPPGIFSKDDTYTRKRWKQVQYLADLFWTRWTREYLPLLQERQKWSRPRRNLAAGDVVLLVDSSSPRNSWLMGRLVETLPDSSGAVRRAKAPMQNIVTKLPFEKIAADLTEMPITRKEKPVSLQTFSSGIHLSEQTPLLAPQFPFCGFLFRFEGWPLCIHEKIVIQLSTLDWRVLRPGDFYLQVAPSRKSNPRVLVKYLSEDRQDVEELEVPKIAYASIFNMDWLDSVNGQRRGTPLERCLLATDKDIFRMPWEDVVHPEFISRPKRVDHMAGAGKVGGEGAAPSQVQESQPSGRDAGPLANDHGITNNKAQHGSGAHNQGIRIPVLGQSRRDDLLDDSDLEGEYVELADIPLPHFFPQKGSLTQSISLNYRNKNKAWTNGYTRNNNTNPPFKSSTSSQTMVCTKLIENLEDSYHPVILTPTTTVAESSTVTSNDSELSRSEGTSSENAAAVSEVESSLELPKAEVTELQDFHSSACSHEAGCSAIPSGLSDEVLSYESSSVAAEQCREVLAVEEEVVKGQSDKNIAALTLLEEGNILFSSDNVLFSGTEKGQDLKNSSTMRELDTAQFVGSSAEQGQGPVYEQREGPVNEKGERLMDELCEKLMEEQGQGLVDEQGESPVDEERVGPVNKHGEGMVNEKQESLVDEQMKGLVDEQDEGLVDEQGECLVDEQRESLVNANDEGLVYEKGDGLVNEKQESLVDEHSEGLVDEHRKGLVYEQEEGSISVVSVRRTSEGTEQSVERAVEESRETSVPVEVMAMVGRVEEPQICISEIAPLPERAAAPTPQEGSSSVCRAAEATAAQSCWQEEKEEEKEEGSTLEGGTLMEEGLESGQPIAWETEGTEESVDSKAPGAEAGLPHGPAPMGGAEAAFPGLHAQQTQMSPSQPRDSHASPVAAKDEWRQENGGMGEERTKRVEEKKRAPGISLSSNAPSVGELQGPPMDSHPQGLDHEGERPEPGFQSLTQGQQAGEAGIEEGDMTVKQLDSLCLLSASSKTQPVLTEPHNIDTEVLGSGMLSLPGTRDKCGRALVTVTTRNTIWLNPSCNSSELVRILSYFYAILRKEVRSLGLTILVDARRCLPVPALFKAFSIIQDAVPECIHTILLLADKDLAFRLEKPSTMQFELLTSLKSLHKHVDITQLPTEFDGTFPFSHGSWINFRMRVEQLTSSCQDAVSLLKATVSSLETTALPTTAEEAHELLCKCQTLMRSVLEDSRLVHLQLQGGATLSRLRKEESSISLTEDYRDAIETVSQLYNQVDELVHNLVMLSNRCTQELEFIMEFKTLEEGFTEVRGWIEEVGERRLKTLSELEDSLEQLHQKQAHFRDFYSAAYEHCKSGEALLKRLERWEDVSSAQLQVYEVKVRSFWVHLRDFSQRVEDTKDKIDKTVKLYEFFDKAYEWALEGMRHLACISTEDCSTPERCQAIVKCLEGYRRQYPAIPDSRFQEMKELAGELKSENGLKQWRFAWSKCQETKQMFEKKLEAALRTRRSLPGDLAEGDRDSGAPGRHLDSGDPRWSSSMSSPCRRVFSGGWGRERPPGIPAARVLEPSDFKSTNAKFFSPDHIVPHTSQSSHRLTRSTSTEEPPHRAQLKSQPRVPPCSYSPGSPASEPGRRVLRKTQSFDAPMDSAQYGSCHRTLSEPSRRGHTGVFIKGLEVSSMEVAERSLSPRLPSQGWAPSDILRNSTPIPETRAMGSKLRHIVDEMVTTEREYVRSLRYIINYYFPEMERPDLPQDLRGKRSVIFGNLEKLVDFHSQYFLKELESCCNHPLRVSHCFLRHQDQFGLYALYSKNKPKSDALLASHGNTFFRNKQMELEDKMDLASYLLKPIQRMSKYALLLKDLIKEVSEAQEQELGYLRAAAEMVKFQLRHGNDLLAMDAIRDCDVNLKEQGQLVRQDEFTIWYGRKKCQRHVFLFEDLVLFSKPKKIEGGLDVYIYKHSFKTADVGMTETSGDSGLRFEIWFRRRTSKNQTYVLQAGTAEIKQAWTSDIARILWQQATRNKEIRMQEMVSMGVGNKPFLDIKPSDAAINDRAIDYIMKGRGNIDGARTRASIAVSLFDHSNPFKRVPVSGPLSTGGPPSSSLLGPLNLHMYSSQALLPREQPFVSPCIEEDELEHETSSQPSMTTESSESSSHCMSGSGSSGSDSGCASSHLPEALSEEPSSPCHPPCYSAMASPIEDKPRFNSQYISAV</sequence>
<feature type="compositionally biased region" description="Polar residues" evidence="3">
    <location>
        <begin position="1604"/>
        <end position="1619"/>
    </location>
</feature>
<dbReference type="InterPro" id="IPR036865">
    <property type="entry name" value="CRAL-TRIO_dom_sf"/>
</dbReference>
<dbReference type="Pfam" id="PF22697">
    <property type="entry name" value="SOS1_NGEF_PH"/>
    <property type="match status" value="1"/>
</dbReference>
<dbReference type="PANTHER" id="PTHR45845">
    <property type="entry name" value="RHO GUANINE NUCLEOTIDE EXCHANGE FACTOR-RELATED"/>
    <property type="match status" value="1"/>
</dbReference>
<feature type="compositionally biased region" description="Basic and acidic residues" evidence="3">
    <location>
        <begin position="936"/>
        <end position="960"/>
    </location>
</feature>
<evidence type="ECO:0000259" key="5">
    <source>
        <dbReference type="PROSITE" id="PS50010"/>
    </source>
</evidence>
<dbReference type="CDD" id="cd13242">
    <property type="entry name" value="PH_puratrophin-1"/>
    <property type="match status" value="1"/>
</dbReference>
<dbReference type="PROSITE" id="PS50010">
    <property type="entry name" value="DH_2"/>
    <property type="match status" value="1"/>
</dbReference>
<dbReference type="InterPro" id="IPR000219">
    <property type="entry name" value="DH_dom"/>
</dbReference>
<feature type="compositionally biased region" description="Low complexity" evidence="3">
    <location>
        <begin position="858"/>
        <end position="867"/>
    </location>
</feature>
<dbReference type="Proteomes" id="UP001152622">
    <property type="component" value="Chromosome 22"/>
</dbReference>
<feature type="domain" description="DH" evidence="5">
    <location>
        <begin position="1732"/>
        <end position="1909"/>
    </location>
</feature>
<dbReference type="InterPro" id="IPR052231">
    <property type="entry name" value="Rho_GEF_signaling-related"/>
</dbReference>
<dbReference type="InterPro" id="IPR001251">
    <property type="entry name" value="CRAL-TRIO_dom"/>
</dbReference>
<dbReference type="EMBL" id="JAINUF010000022">
    <property type="protein sequence ID" value="KAJ8333696.1"/>
    <property type="molecule type" value="Genomic_DNA"/>
</dbReference>
<keyword evidence="2" id="KW-0344">Guanine-nucleotide releasing factor</keyword>
<feature type="compositionally biased region" description="Low complexity" evidence="3">
    <location>
        <begin position="2153"/>
        <end position="2186"/>
    </location>
</feature>
<feature type="region of interest" description="Disordered" evidence="3">
    <location>
        <begin position="843"/>
        <end position="867"/>
    </location>
</feature>
<keyword evidence="1" id="KW-0597">Phosphoprotein</keyword>
<dbReference type="SUPFAM" id="SSF50729">
    <property type="entry name" value="PH domain-like"/>
    <property type="match status" value="1"/>
</dbReference>
<feature type="region of interest" description="Disordered" evidence="3">
    <location>
        <begin position="1526"/>
        <end position="1649"/>
    </location>
</feature>
<evidence type="ECO:0000256" key="3">
    <source>
        <dbReference type="SAM" id="MobiDB-lite"/>
    </source>
</evidence>
<dbReference type="PROSITE" id="PS50003">
    <property type="entry name" value="PH_DOMAIN"/>
    <property type="match status" value="1"/>
</dbReference>
<feature type="region of interest" description="Disordered" evidence="3">
    <location>
        <begin position="2145"/>
        <end position="2210"/>
    </location>
</feature>
<dbReference type="Pfam" id="PF18701">
    <property type="entry name" value="DUF5641"/>
    <property type="match status" value="1"/>
</dbReference>
<evidence type="ECO:0000259" key="4">
    <source>
        <dbReference type="PROSITE" id="PS50003"/>
    </source>
</evidence>
<dbReference type="SUPFAM" id="SSF52087">
    <property type="entry name" value="CRAL/TRIO domain"/>
    <property type="match status" value="1"/>
</dbReference>
<dbReference type="Gene3D" id="1.20.900.10">
    <property type="entry name" value="Dbl homology (DH) domain"/>
    <property type="match status" value="1"/>
</dbReference>
<gene>
    <name evidence="6" type="ORF">SKAU_G00410150</name>
</gene>
<proteinExistence type="predicted"/>
<dbReference type="CDD" id="cd00170">
    <property type="entry name" value="SEC14"/>
    <property type="match status" value="1"/>
</dbReference>
<feature type="compositionally biased region" description="Basic and acidic residues" evidence="3">
    <location>
        <begin position="1534"/>
        <end position="1550"/>
    </location>
</feature>
<evidence type="ECO:0000313" key="6">
    <source>
        <dbReference type="EMBL" id="KAJ8333696.1"/>
    </source>
</evidence>
<dbReference type="SMART" id="SM00325">
    <property type="entry name" value="RhoGEF"/>
    <property type="match status" value="1"/>
</dbReference>
<dbReference type="OrthoDB" id="6152532at2759"/>
<evidence type="ECO:0000256" key="1">
    <source>
        <dbReference type="ARBA" id="ARBA00022553"/>
    </source>
</evidence>
<dbReference type="Gene3D" id="1.20.58.60">
    <property type="match status" value="1"/>
</dbReference>
<feature type="compositionally biased region" description="Basic and acidic residues" evidence="3">
    <location>
        <begin position="661"/>
        <end position="673"/>
    </location>
</feature>
<dbReference type="Gene3D" id="2.30.29.30">
    <property type="entry name" value="Pleckstrin-homology domain (PH domain)/Phosphotyrosine-binding domain (PTB)"/>
    <property type="match status" value="1"/>
</dbReference>
<reference evidence="6" key="1">
    <citation type="journal article" date="2023" name="Science">
        <title>Genome structures resolve the early diversification of teleost fishes.</title>
        <authorList>
            <person name="Parey E."/>
            <person name="Louis A."/>
            <person name="Montfort J."/>
            <person name="Bouchez O."/>
            <person name="Roques C."/>
            <person name="Iampietro C."/>
            <person name="Lluch J."/>
            <person name="Castinel A."/>
            <person name="Donnadieu C."/>
            <person name="Desvignes T."/>
            <person name="Floi Bucao C."/>
            <person name="Jouanno E."/>
            <person name="Wen M."/>
            <person name="Mejri S."/>
            <person name="Dirks R."/>
            <person name="Jansen H."/>
            <person name="Henkel C."/>
            <person name="Chen W.J."/>
            <person name="Zahm M."/>
            <person name="Cabau C."/>
            <person name="Klopp C."/>
            <person name="Thompson A.W."/>
            <person name="Robinson-Rechavi M."/>
            <person name="Braasch I."/>
            <person name="Lecointre G."/>
            <person name="Bobe J."/>
            <person name="Postlethwait J.H."/>
            <person name="Berthelot C."/>
            <person name="Roest Crollius H."/>
            <person name="Guiguen Y."/>
        </authorList>
    </citation>
    <scope>NUCLEOTIDE SEQUENCE</scope>
    <source>
        <strain evidence="6">WJC10195</strain>
    </source>
</reference>
<feature type="domain" description="PH" evidence="4">
    <location>
        <begin position="1921"/>
        <end position="2029"/>
    </location>
</feature>
<dbReference type="Pfam" id="PF00621">
    <property type="entry name" value="RhoGEF"/>
    <property type="match status" value="1"/>
</dbReference>
<dbReference type="InterPro" id="IPR035899">
    <property type="entry name" value="DBL_dom_sf"/>
</dbReference>
<feature type="region of interest" description="Disordered" evidence="3">
    <location>
        <begin position="880"/>
        <end position="1009"/>
    </location>
</feature>
<dbReference type="PANTHER" id="PTHR45845:SF4">
    <property type="entry name" value="PLECKSTRIN HOMOLOGY DOMAIN CONTAINING, FAMILY G (WITH RHOGEF DOMAIN) MEMBER 4"/>
    <property type="match status" value="1"/>
</dbReference>
<evidence type="ECO:0008006" key="8">
    <source>
        <dbReference type="Google" id="ProtNLM"/>
    </source>
</evidence>
<name>A0A9Q1E7M7_SYNKA</name>
<feature type="compositionally biased region" description="Basic and acidic residues" evidence="3">
    <location>
        <begin position="987"/>
        <end position="996"/>
    </location>
</feature>
<protein>
    <recommendedName>
        <fullName evidence="8">Puratrophin-1</fullName>
    </recommendedName>
</protein>
<dbReference type="InterPro" id="IPR011993">
    <property type="entry name" value="PH-like_dom_sf"/>
</dbReference>
<dbReference type="SUPFAM" id="SSF48065">
    <property type="entry name" value="DBL homology domain (DH-domain)"/>
    <property type="match status" value="1"/>
</dbReference>
<feature type="region of interest" description="Disordered" evidence="3">
    <location>
        <begin position="311"/>
        <end position="361"/>
    </location>
</feature>
<evidence type="ECO:0000313" key="7">
    <source>
        <dbReference type="Proteomes" id="UP001152622"/>
    </source>
</evidence>
<accession>A0A9Q1E7M7</accession>
<dbReference type="SMART" id="SM00233">
    <property type="entry name" value="PH"/>
    <property type="match status" value="1"/>
</dbReference>
<feature type="region of interest" description="Disordered" evidence="3">
    <location>
        <begin position="651"/>
        <end position="673"/>
    </location>
</feature>
<dbReference type="CDD" id="cd00160">
    <property type="entry name" value="RhoGEF"/>
    <property type="match status" value="1"/>
</dbReference>
<comment type="caution">
    <text evidence="6">The sequence shown here is derived from an EMBL/GenBank/DDBJ whole genome shotgun (WGS) entry which is preliminary data.</text>
</comment>
<keyword evidence="7" id="KW-1185">Reference proteome</keyword>
<feature type="compositionally biased region" description="Polar residues" evidence="3">
    <location>
        <begin position="916"/>
        <end position="926"/>
    </location>
</feature>
<dbReference type="GO" id="GO:0005085">
    <property type="term" value="F:guanyl-nucleotide exchange factor activity"/>
    <property type="evidence" value="ECO:0007669"/>
    <property type="project" value="UniProtKB-KW"/>
</dbReference>
<dbReference type="InterPro" id="IPR040676">
    <property type="entry name" value="DUF5641"/>
</dbReference>
<organism evidence="6 7">
    <name type="scientific">Synaphobranchus kaupii</name>
    <name type="common">Kaup's arrowtooth eel</name>
    <dbReference type="NCBI Taxonomy" id="118154"/>
    <lineage>
        <taxon>Eukaryota</taxon>
        <taxon>Metazoa</taxon>
        <taxon>Chordata</taxon>
        <taxon>Craniata</taxon>
        <taxon>Vertebrata</taxon>
        <taxon>Euteleostomi</taxon>
        <taxon>Actinopterygii</taxon>
        <taxon>Neopterygii</taxon>
        <taxon>Teleostei</taxon>
        <taxon>Anguilliformes</taxon>
        <taxon>Synaphobranchidae</taxon>
        <taxon>Synaphobranchus</taxon>
    </lineage>
</organism>
<feature type="compositionally biased region" description="Low complexity" evidence="3">
    <location>
        <begin position="2193"/>
        <end position="2205"/>
    </location>
</feature>
<evidence type="ECO:0000256" key="2">
    <source>
        <dbReference type="ARBA" id="ARBA00022658"/>
    </source>
</evidence>